<dbReference type="RefSeq" id="WP_190455244.1">
    <property type="nucleotide sequence ID" value="NZ_JAMPLM010000004.1"/>
</dbReference>
<organism evidence="5 6">
    <name type="scientific">Stenomitos frigidus AS-A4</name>
    <dbReference type="NCBI Taxonomy" id="2933935"/>
    <lineage>
        <taxon>Bacteria</taxon>
        <taxon>Bacillati</taxon>
        <taxon>Cyanobacteriota</taxon>
        <taxon>Cyanophyceae</taxon>
        <taxon>Leptolyngbyales</taxon>
        <taxon>Leptolyngbyaceae</taxon>
        <taxon>Stenomitos</taxon>
    </lineage>
</organism>
<evidence type="ECO:0000313" key="6">
    <source>
        <dbReference type="Proteomes" id="UP001476950"/>
    </source>
</evidence>
<dbReference type="Proteomes" id="UP001476950">
    <property type="component" value="Unassembled WGS sequence"/>
</dbReference>
<keyword evidence="3" id="KW-0479">Metal-binding</keyword>
<sequence>MINTIQPTKIGAWAKAVLRPATEFGPLPLSILSGAVPSGLRGSLYRNGPALLERGGQRVGHWFDGDGGILGLHFTTAGATGVYRYVQTAAYRAETQVGTFKHSGYGMLPPGHWWERFNKGLKNAANTSVLALPDKLLALWEGGLPHALTLDRLETLGLDDLNGLDGAAYSAHPKRDPQTGDIFNFGVSFGRNGTLNLYRSDASGKVKQHGKIPLQGLPLIHDWVLAGQYLIFCVPPVRLKALPLLAKLKSYSDALTWQPEKGTEIIVVDRTTLEVVSRTQAEPWYQWHFGNGSELADGTVAFNFVRYPDFQTNQFLKEVATGQTQTLAKGTLWQLRLEPKAGIVLALEEVVNRSCEFPTVQPRSVGQPSRYTYLSIHRQDVELQRELFGAIARFDYQTATLTEADFGANCYPSEPIYAPDADDVDRGWVLTVVYDANVDRSEAWIFDSDRLDDEPICRLALPETVPPGFHGTWRGKA</sequence>
<dbReference type="Pfam" id="PF03055">
    <property type="entry name" value="RPE65"/>
    <property type="match status" value="1"/>
</dbReference>
<dbReference type="EMBL" id="JAMPLM010000004">
    <property type="protein sequence ID" value="MEP1058355.1"/>
    <property type="molecule type" value="Genomic_DNA"/>
</dbReference>
<accession>A0ABV0KGP0</accession>
<comment type="cofactor">
    <cofactor evidence="1">
        <name>Fe(2+)</name>
        <dbReference type="ChEBI" id="CHEBI:29033"/>
    </cofactor>
</comment>
<name>A0ABV0KGP0_9CYAN</name>
<keyword evidence="6" id="KW-1185">Reference proteome</keyword>
<reference evidence="5 6" key="1">
    <citation type="submission" date="2022-04" db="EMBL/GenBank/DDBJ databases">
        <title>Positive selection, recombination, and allopatry shape intraspecific diversity of widespread and dominant cyanobacteria.</title>
        <authorList>
            <person name="Wei J."/>
            <person name="Shu W."/>
            <person name="Hu C."/>
        </authorList>
    </citation>
    <scope>NUCLEOTIDE SEQUENCE [LARGE SCALE GENOMIC DNA]</scope>
    <source>
        <strain evidence="5 6">AS-A4</strain>
    </source>
</reference>
<evidence type="ECO:0000256" key="1">
    <source>
        <dbReference type="ARBA" id="ARBA00001954"/>
    </source>
</evidence>
<gene>
    <name evidence="5" type="ORF">NDI38_07875</name>
</gene>
<proteinExistence type="inferred from homology"/>
<keyword evidence="4" id="KW-0408">Iron</keyword>
<evidence type="ECO:0000256" key="2">
    <source>
        <dbReference type="ARBA" id="ARBA00006787"/>
    </source>
</evidence>
<evidence type="ECO:0000256" key="4">
    <source>
        <dbReference type="ARBA" id="ARBA00023004"/>
    </source>
</evidence>
<evidence type="ECO:0000313" key="5">
    <source>
        <dbReference type="EMBL" id="MEP1058355.1"/>
    </source>
</evidence>
<dbReference type="PANTHER" id="PTHR10543">
    <property type="entry name" value="BETA-CAROTENE DIOXYGENASE"/>
    <property type="match status" value="1"/>
</dbReference>
<dbReference type="PANTHER" id="PTHR10543:SF139">
    <property type="entry name" value="DIOXYGENASE"/>
    <property type="match status" value="1"/>
</dbReference>
<evidence type="ECO:0000256" key="3">
    <source>
        <dbReference type="ARBA" id="ARBA00022723"/>
    </source>
</evidence>
<protein>
    <submittedName>
        <fullName evidence="5">Carotenoid oxygenase family protein</fullName>
    </submittedName>
</protein>
<comment type="similarity">
    <text evidence="2">Belongs to the carotenoid oxygenase family.</text>
</comment>
<dbReference type="InterPro" id="IPR004294">
    <property type="entry name" value="Carotenoid_Oase"/>
</dbReference>
<comment type="caution">
    <text evidence="5">The sequence shown here is derived from an EMBL/GenBank/DDBJ whole genome shotgun (WGS) entry which is preliminary data.</text>
</comment>